<reference evidence="1" key="1">
    <citation type="journal article" date="2021" name="Proc. Natl. Acad. Sci. U.S.A.">
        <title>A Catalog of Tens of Thousands of Viruses from Human Metagenomes Reveals Hidden Associations with Chronic Diseases.</title>
        <authorList>
            <person name="Tisza M.J."/>
            <person name="Buck C.B."/>
        </authorList>
    </citation>
    <scope>NUCLEOTIDE SEQUENCE</scope>
    <source>
        <strain evidence="1">CtBeL15</strain>
    </source>
</reference>
<evidence type="ECO:0000313" key="1">
    <source>
        <dbReference type="EMBL" id="DAG00053.1"/>
    </source>
</evidence>
<organism evidence="1">
    <name type="scientific">Siphoviridae sp. ctBeL15</name>
    <dbReference type="NCBI Taxonomy" id="2825374"/>
    <lineage>
        <taxon>Viruses</taxon>
        <taxon>Duplodnaviria</taxon>
        <taxon>Heunggongvirae</taxon>
        <taxon>Uroviricota</taxon>
        <taxon>Caudoviricetes</taxon>
    </lineage>
</organism>
<dbReference type="EMBL" id="BK016176">
    <property type="protein sequence ID" value="DAG00053.1"/>
    <property type="molecule type" value="Genomic_DNA"/>
</dbReference>
<protein>
    <recommendedName>
        <fullName evidence="2">Major capsid protein</fullName>
    </recommendedName>
</protein>
<sequence>MAKLNLNSVSNEVFAINGNDQREDIVAKGRVLFYEHALKGKMALLSAKGQNTPVQRTMNDRGYKQLNEQFQRESLLYAAKLACASTGKKAPESWEEFKRNGGEYYGNARFYAVLQGIWQEVIIPILPAVYSEALSDFAETVEIELGQTYAVSIGSNDIPVFQDSSWGASRSVPRNRFYSRDYTLNPTPKSCWITAKWMQLVGTNMDFGVFFANMVAGMYAKTMGMWNEAMTTATEDTSLIPTNLNFTFNNQNWVKGANKIAALNNTTISDVFATGGTVALSKVLPNTVTGSTNVNMDAAIATLLGADYTKAGYLGQFMAVRLMPMRDVIIPGTQNTTVETMLSENDIWMLAGNGRKPLTIGYTSGTPISIEMDPTRAADFEIGINLTIALDSVATFASKIAHFTV</sequence>
<name>A0A8S5V021_9CAUD</name>
<evidence type="ECO:0008006" key="2">
    <source>
        <dbReference type="Google" id="ProtNLM"/>
    </source>
</evidence>
<proteinExistence type="predicted"/>
<accession>A0A8S5V021</accession>